<dbReference type="PANTHER" id="PTHR40691:SF1">
    <property type="entry name" value="EXPORTED PROTEIN"/>
    <property type="match status" value="1"/>
</dbReference>
<organism evidence="1 2">
    <name type="scientific">Planctobacterium marinum</name>
    <dbReference type="NCBI Taxonomy" id="1631968"/>
    <lineage>
        <taxon>Bacteria</taxon>
        <taxon>Pseudomonadati</taxon>
        <taxon>Pseudomonadota</taxon>
        <taxon>Gammaproteobacteria</taxon>
        <taxon>Alteromonadales</taxon>
        <taxon>Alteromonadaceae</taxon>
        <taxon>Planctobacterium</taxon>
    </lineage>
</organism>
<name>A0AA48HFI2_9ALTE</name>
<accession>A0AA48HFI2</accession>
<protein>
    <recommendedName>
        <fullName evidence="3">Na(+)-translocating NADH-quinone reductase subunit E</fullName>
    </recommendedName>
</protein>
<dbReference type="KEGG" id="pmaw:MACH26_09570"/>
<dbReference type="PANTHER" id="PTHR40691">
    <property type="entry name" value="(NA+)-NQR MATURATION NQRM"/>
    <property type="match status" value="1"/>
</dbReference>
<evidence type="ECO:0000313" key="1">
    <source>
        <dbReference type="EMBL" id="BDX05436.1"/>
    </source>
</evidence>
<evidence type="ECO:0000313" key="2">
    <source>
        <dbReference type="Proteomes" id="UP001333710"/>
    </source>
</evidence>
<proteinExistence type="predicted"/>
<dbReference type="EMBL" id="AP027272">
    <property type="protein sequence ID" value="BDX05436.1"/>
    <property type="molecule type" value="Genomic_DNA"/>
</dbReference>
<sequence>MSTFLLAFVFFLVVVAAMAIGYILQNKTISGSCGGLGALGIEKACDCPEPCDRKKAKLEREQARQKKFRNGKTTKLSDCYLRNWISNRVLLLNTPTTLGRKAA</sequence>
<keyword evidence="2" id="KW-1185">Reference proteome</keyword>
<dbReference type="InterPro" id="IPR007495">
    <property type="entry name" value="NqrM"/>
</dbReference>
<evidence type="ECO:0008006" key="3">
    <source>
        <dbReference type="Google" id="ProtNLM"/>
    </source>
</evidence>
<gene>
    <name evidence="1" type="ORF">MACH26_09570</name>
</gene>
<dbReference type="Pfam" id="PF04400">
    <property type="entry name" value="NqrM"/>
    <property type="match status" value="1"/>
</dbReference>
<dbReference type="AlphaFoldDB" id="A0AA48HFI2"/>
<reference evidence="1" key="1">
    <citation type="submission" date="2023-01" db="EMBL/GenBank/DDBJ databases">
        <title>Complete genome sequence of Planctobacterium marinum strain Dej080120_11.</title>
        <authorList>
            <person name="Ueki S."/>
            <person name="Maruyama F."/>
        </authorList>
    </citation>
    <scope>NUCLEOTIDE SEQUENCE</scope>
    <source>
        <strain evidence="1">Dej080120_11</strain>
    </source>
</reference>
<dbReference type="Proteomes" id="UP001333710">
    <property type="component" value="Chromosome"/>
</dbReference>